<dbReference type="InterPro" id="IPR006120">
    <property type="entry name" value="Resolvase_HTH_dom"/>
</dbReference>
<dbReference type="GO" id="GO:0003677">
    <property type="term" value="F:DNA binding"/>
    <property type="evidence" value="ECO:0007669"/>
    <property type="project" value="InterPro"/>
</dbReference>
<evidence type="ECO:0000313" key="4">
    <source>
        <dbReference type="Proteomes" id="UP000015559"/>
    </source>
</evidence>
<dbReference type="Pfam" id="PF22483">
    <property type="entry name" value="Mu-transpos_C_2"/>
    <property type="match status" value="1"/>
</dbReference>
<organism evidence="3 4">
    <name type="scientific">Sulfuricella denitrificans (strain DSM 22764 / NBRC 105220 / skB26)</name>
    <dbReference type="NCBI Taxonomy" id="1163617"/>
    <lineage>
        <taxon>Bacteria</taxon>
        <taxon>Pseudomonadati</taxon>
        <taxon>Pseudomonadota</taxon>
        <taxon>Betaproteobacteria</taxon>
        <taxon>Nitrosomonadales</taxon>
        <taxon>Sulfuricellaceae</taxon>
        <taxon>Sulfuricella</taxon>
    </lineage>
</organism>
<name>S6AG27_SULDS</name>
<dbReference type="GO" id="GO:0015074">
    <property type="term" value="P:DNA integration"/>
    <property type="evidence" value="ECO:0007669"/>
    <property type="project" value="InterPro"/>
</dbReference>
<dbReference type="InterPro" id="IPR012337">
    <property type="entry name" value="RNaseH-like_sf"/>
</dbReference>
<dbReference type="HOGENOM" id="CLU_020626_2_0_4"/>
<dbReference type="InterPro" id="IPR001584">
    <property type="entry name" value="Integrase_cat-core"/>
</dbReference>
<dbReference type="PANTHER" id="PTHR35004:SF7">
    <property type="entry name" value="INTEGRASE PROTEIN"/>
    <property type="match status" value="1"/>
</dbReference>
<reference evidence="3 4" key="1">
    <citation type="journal article" date="2012" name="Appl. Environ. Microbiol.">
        <title>Draft genome sequence of a psychrotolerant sulfur-oxidizing bacterium, Sulfuricella denitrificans skB26, and proteomic insights into cold adaptation.</title>
        <authorList>
            <person name="Watanabe T."/>
            <person name="Kojima H."/>
            <person name="Fukui M."/>
        </authorList>
    </citation>
    <scope>NUCLEOTIDE SEQUENCE [LARGE SCALE GENOMIC DNA]</scope>
    <source>
        <strain evidence="4">skB26</strain>
    </source>
</reference>
<feature type="domain" description="Integrase catalytic" evidence="2">
    <location>
        <begin position="115"/>
        <end position="294"/>
    </location>
</feature>
<evidence type="ECO:0000256" key="1">
    <source>
        <dbReference type="ARBA" id="ARBA00009277"/>
    </source>
</evidence>
<dbReference type="KEGG" id="sdr:SCD_n01085"/>
<dbReference type="STRING" id="1163617.SCD_n01085"/>
<dbReference type="Pfam" id="PF02796">
    <property type="entry name" value="HTH_7"/>
    <property type="match status" value="1"/>
</dbReference>
<dbReference type="NCBIfam" id="NF033546">
    <property type="entry name" value="transpos_IS21"/>
    <property type="match status" value="1"/>
</dbReference>
<dbReference type="EMBL" id="AP013066">
    <property type="protein sequence ID" value="BAN34921.1"/>
    <property type="molecule type" value="Genomic_DNA"/>
</dbReference>
<dbReference type="OrthoDB" id="3542865at2"/>
<dbReference type="RefSeq" id="WP_009206131.1">
    <property type="nucleotide sequence ID" value="NC_022357.1"/>
</dbReference>
<dbReference type="Proteomes" id="UP000015559">
    <property type="component" value="Chromosome"/>
</dbReference>
<protein>
    <submittedName>
        <fullName evidence="3">Transposase</fullName>
    </submittedName>
</protein>
<dbReference type="eggNOG" id="COG4584">
    <property type="taxonomic scope" value="Bacteria"/>
</dbReference>
<dbReference type="InterPro" id="IPR054353">
    <property type="entry name" value="IstA-like_C"/>
</dbReference>
<dbReference type="SUPFAM" id="SSF53098">
    <property type="entry name" value="Ribonuclease H-like"/>
    <property type="match status" value="1"/>
</dbReference>
<gene>
    <name evidence="3" type="ORF">SCD_n01085</name>
</gene>
<evidence type="ECO:0000313" key="3">
    <source>
        <dbReference type="EMBL" id="BAN34921.1"/>
    </source>
</evidence>
<dbReference type="GO" id="GO:0000150">
    <property type="term" value="F:DNA strand exchange activity"/>
    <property type="evidence" value="ECO:0007669"/>
    <property type="project" value="InterPro"/>
</dbReference>
<dbReference type="InterPro" id="IPR036397">
    <property type="entry name" value="RNaseH_sf"/>
</dbReference>
<dbReference type="Gene3D" id="3.30.420.10">
    <property type="entry name" value="Ribonuclease H-like superfamily/Ribonuclease H"/>
    <property type="match status" value="1"/>
</dbReference>
<keyword evidence="4" id="KW-1185">Reference proteome</keyword>
<accession>S6AG27</accession>
<evidence type="ECO:0000259" key="2">
    <source>
        <dbReference type="PROSITE" id="PS50994"/>
    </source>
</evidence>
<comment type="similarity">
    <text evidence="1">Belongs to the transposase IS21/IS408/IS1162 family.</text>
</comment>
<dbReference type="PANTHER" id="PTHR35004">
    <property type="entry name" value="TRANSPOSASE RV3428C-RELATED"/>
    <property type="match status" value="1"/>
</dbReference>
<dbReference type="PROSITE" id="PS50994">
    <property type="entry name" value="INTEGRASE"/>
    <property type="match status" value="1"/>
</dbReference>
<sequence>MHGNHRQDTPHKIKGESISAIARDLNLSRNTVKKYLNAEVDPVYQRERQPAPKLGELQPVLETWLEQDSQRPKRERRTAQRLFEDLQREGYAGAYDSVQRLVKHWKTQRPGASQDAFVPLVFAAGDACQFDWSHEHVILGGVAQVVKLAHFRLSHSRQMFLAAYPRESQEMVFDAHNRAFAFFGGVPVRMIYDNPKTIVESIFSGKDRQFNRRFLALASHYLFEPVACTPASGWEKEQVENQVGNVREWLFTPILRFDALAELNAWLETRCTELANRPHPTWKERPIAEVFAEEQPRLRPITMPFDGYFEQTLRVSSTCLVSYDRNRYSVPAEHAGQRISLRANANRIRVVADGKLIAEHARHFGRERLILDPWHYLSVLEKKPGALRNGAPFQDWALPAAIGAVKDKLLKSPQGDRAFVEVLLAMRQYGADMVTVACELALEEGIVTTPVILNHMHRLLSPAKPEPITVSTALMLAIEPVADCTRYDSLRGGVPCWLN</sequence>
<proteinExistence type="inferred from homology"/>
<dbReference type="AlphaFoldDB" id="S6AG27"/>